<dbReference type="OrthoDB" id="5175259at2"/>
<dbReference type="PANTHER" id="PTHR42847:SF4">
    <property type="entry name" value="ALKANESULFONATE MONOOXYGENASE-RELATED"/>
    <property type="match status" value="1"/>
</dbReference>
<evidence type="ECO:0000256" key="1">
    <source>
        <dbReference type="ARBA" id="ARBA00022630"/>
    </source>
</evidence>
<name>A0A0A0BC53_9CELL</name>
<evidence type="ECO:0000313" key="6">
    <source>
        <dbReference type="EMBL" id="KGM03753.1"/>
    </source>
</evidence>
<dbReference type="GO" id="GO:0008726">
    <property type="term" value="F:alkanesulfonate monooxygenase activity"/>
    <property type="evidence" value="ECO:0007669"/>
    <property type="project" value="TreeGrafter"/>
</dbReference>
<reference evidence="6 7" key="1">
    <citation type="submission" date="2013-10" db="EMBL/GenBank/DDBJ databases">
        <authorList>
            <person name="Wang G."/>
            <person name="Zhuang W."/>
        </authorList>
    </citation>
    <scope>NUCLEOTIDE SEQUENCE [LARGE SCALE GENOMIC DNA]</scope>
    <source>
        <strain evidence="6 7">DSM 20118</strain>
    </source>
</reference>
<keyword evidence="1" id="KW-0285">Flavoprotein</keyword>
<keyword evidence="7" id="KW-1185">Reference proteome</keyword>
<evidence type="ECO:0000259" key="5">
    <source>
        <dbReference type="Pfam" id="PF00296"/>
    </source>
</evidence>
<dbReference type="InterPro" id="IPR036661">
    <property type="entry name" value="Luciferase-like_sf"/>
</dbReference>
<protein>
    <submittedName>
        <fullName evidence="6">Luciferase</fullName>
    </submittedName>
</protein>
<dbReference type="SUPFAM" id="SSF51679">
    <property type="entry name" value="Bacterial luciferase-like"/>
    <property type="match status" value="1"/>
</dbReference>
<keyword evidence="4" id="KW-0503">Monooxygenase</keyword>
<dbReference type="InterPro" id="IPR011251">
    <property type="entry name" value="Luciferase-like_dom"/>
</dbReference>
<dbReference type="GO" id="GO:0046306">
    <property type="term" value="P:alkanesulfonate catabolic process"/>
    <property type="evidence" value="ECO:0007669"/>
    <property type="project" value="TreeGrafter"/>
</dbReference>
<evidence type="ECO:0000256" key="4">
    <source>
        <dbReference type="ARBA" id="ARBA00023033"/>
    </source>
</evidence>
<dbReference type="Pfam" id="PF00296">
    <property type="entry name" value="Bac_luciferase"/>
    <property type="match status" value="1"/>
</dbReference>
<comment type="caution">
    <text evidence="6">The sequence shown here is derived from an EMBL/GenBank/DDBJ whole genome shotgun (WGS) entry which is preliminary data.</text>
</comment>
<gene>
    <name evidence="6" type="ORF">Q760_13675</name>
</gene>
<dbReference type="InterPro" id="IPR050172">
    <property type="entry name" value="SsuD_RutA_monooxygenase"/>
</dbReference>
<sequence length="290" mass="31293">MQCAVSIPNFGVGLSALAVGDLAASAEAAGWDGFFLWDHLFAFPPGPVDVVDPWIALAVAATRTSRIRLGTAVTPLPRRRPVKVAREVTTLDHLASGRFTLGVGTGAMPFEWDHCGEEPDAVVRGDMLDEHLELLTRLWTGEVVRHEGAHYRVAGDDWGGLAHPPPVQRPRVPVWVGGTWPGGRPFRRAARWDGVLPMRVDAGWTVTDTADVTAFVARHRVVDAPFDVAVPGETDPGDPAAGDEVRAHAAAGATWWVEAVHPWRFGYRDGGAWPAREMAARVAAGPPVRR</sequence>
<evidence type="ECO:0000313" key="7">
    <source>
        <dbReference type="Proteomes" id="UP000029833"/>
    </source>
</evidence>
<dbReference type="Gene3D" id="3.20.20.30">
    <property type="entry name" value="Luciferase-like domain"/>
    <property type="match status" value="1"/>
</dbReference>
<feature type="domain" description="Luciferase-like" evidence="5">
    <location>
        <begin position="19"/>
        <end position="233"/>
    </location>
</feature>
<dbReference type="AlphaFoldDB" id="A0A0A0BC53"/>
<accession>A0A0A0BC53</accession>
<dbReference type="STRING" id="1408250.Q760_13675"/>
<organism evidence="6 7">
    <name type="scientific">Cellulomonas cellasea DSM 20118</name>
    <dbReference type="NCBI Taxonomy" id="1408250"/>
    <lineage>
        <taxon>Bacteria</taxon>
        <taxon>Bacillati</taxon>
        <taxon>Actinomycetota</taxon>
        <taxon>Actinomycetes</taxon>
        <taxon>Micrococcales</taxon>
        <taxon>Cellulomonadaceae</taxon>
        <taxon>Cellulomonas</taxon>
    </lineage>
</organism>
<dbReference type="EMBL" id="AXNT01000005">
    <property type="protein sequence ID" value="KGM03753.1"/>
    <property type="molecule type" value="Genomic_DNA"/>
</dbReference>
<keyword evidence="3" id="KW-0560">Oxidoreductase</keyword>
<evidence type="ECO:0000256" key="2">
    <source>
        <dbReference type="ARBA" id="ARBA00022643"/>
    </source>
</evidence>
<dbReference type="Proteomes" id="UP000029833">
    <property type="component" value="Unassembled WGS sequence"/>
</dbReference>
<proteinExistence type="predicted"/>
<evidence type="ECO:0000256" key="3">
    <source>
        <dbReference type="ARBA" id="ARBA00023002"/>
    </source>
</evidence>
<keyword evidence="2" id="KW-0288">FMN</keyword>
<dbReference type="PANTHER" id="PTHR42847">
    <property type="entry name" value="ALKANESULFONATE MONOOXYGENASE"/>
    <property type="match status" value="1"/>
</dbReference>